<name>A0A2K3K0M3_TRIPR</name>
<feature type="transmembrane region" description="Helical" evidence="1">
    <location>
        <begin position="74"/>
        <end position="92"/>
    </location>
</feature>
<dbReference type="EMBL" id="ASHM01025837">
    <property type="protein sequence ID" value="PNX73303.1"/>
    <property type="molecule type" value="Genomic_DNA"/>
</dbReference>
<sequence>MVDPMFASGLKVLAWFGWFWFQISGCLHQIWECGREFPTSSVVCLFVGSFSGLVCFPVVVWWSDSFGLCGAGPFFGLPIFGVKVICCGLVFSRPSSGGGGWR</sequence>
<evidence type="ECO:0000313" key="5">
    <source>
        <dbReference type="Proteomes" id="UP000236291"/>
    </source>
</evidence>
<evidence type="ECO:0008006" key="6">
    <source>
        <dbReference type="Google" id="ProtNLM"/>
    </source>
</evidence>
<comment type="caution">
    <text evidence="2">The sequence shown here is derived from an EMBL/GenBank/DDBJ whole genome shotgun (WGS) entry which is preliminary data.</text>
</comment>
<reference evidence="2 5" key="2">
    <citation type="journal article" date="2017" name="Front. Plant Sci.">
        <title>Gene Classification and Mining of Molecular Markers Useful in Red Clover (Trifolium pratense) Breeding.</title>
        <authorList>
            <person name="Istvanek J."/>
            <person name="Dluhosova J."/>
            <person name="Dluhos P."/>
            <person name="Patkova L."/>
            <person name="Nedelnik J."/>
            <person name="Repkova J."/>
        </authorList>
    </citation>
    <scope>NUCLEOTIDE SEQUENCE [LARGE SCALE GENOMIC DNA]</scope>
    <source>
        <strain evidence="5">cv. Tatra</strain>
        <tissue evidence="2">Young leaves</tissue>
    </source>
</reference>
<feature type="transmembrane region" description="Helical" evidence="1">
    <location>
        <begin position="43"/>
        <end position="62"/>
    </location>
</feature>
<accession>A0A2K3K0M3</accession>
<dbReference type="AlphaFoldDB" id="A0A2K3K0M3"/>
<organism evidence="2 5">
    <name type="scientific">Trifolium pratense</name>
    <name type="common">Red clover</name>
    <dbReference type="NCBI Taxonomy" id="57577"/>
    <lineage>
        <taxon>Eukaryota</taxon>
        <taxon>Viridiplantae</taxon>
        <taxon>Streptophyta</taxon>
        <taxon>Embryophyta</taxon>
        <taxon>Tracheophyta</taxon>
        <taxon>Spermatophyta</taxon>
        <taxon>Magnoliopsida</taxon>
        <taxon>eudicotyledons</taxon>
        <taxon>Gunneridae</taxon>
        <taxon>Pentapetalae</taxon>
        <taxon>rosids</taxon>
        <taxon>fabids</taxon>
        <taxon>Fabales</taxon>
        <taxon>Fabaceae</taxon>
        <taxon>Papilionoideae</taxon>
        <taxon>50 kb inversion clade</taxon>
        <taxon>NPAAA clade</taxon>
        <taxon>Hologalegina</taxon>
        <taxon>IRL clade</taxon>
        <taxon>Trifolieae</taxon>
        <taxon>Trifolium</taxon>
    </lineage>
</organism>
<protein>
    <recommendedName>
        <fullName evidence="6">Transmembrane protein</fullName>
    </recommendedName>
</protein>
<dbReference type="EMBL" id="ASHM01045917">
    <property type="protein sequence ID" value="PNX84240.1"/>
    <property type="molecule type" value="Genomic_DNA"/>
</dbReference>
<reference evidence="2 5" key="1">
    <citation type="journal article" date="2014" name="Am. J. Bot.">
        <title>Genome assembly and annotation for red clover (Trifolium pratense; Fabaceae).</title>
        <authorList>
            <person name="Istvanek J."/>
            <person name="Jaros M."/>
            <person name="Krenek A."/>
            <person name="Repkova J."/>
        </authorList>
    </citation>
    <scope>NUCLEOTIDE SEQUENCE [LARGE SCALE GENOMIC DNA]</scope>
    <source>
        <strain evidence="5">cv. Tatra</strain>
        <tissue evidence="2">Young leaves</tissue>
    </source>
</reference>
<dbReference type="EMBL" id="ASHM01081449">
    <property type="protein sequence ID" value="PNX59806.1"/>
    <property type="molecule type" value="Genomic_DNA"/>
</dbReference>
<feature type="transmembrane region" description="Helical" evidence="1">
    <location>
        <begin position="12"/>
        <end position="31"/>
    </location>
</feature>
<keyword evidence="1" id="KW-0812">Transmembrane</keyword>
<evidence type="ECO:0000313" key="3">
    <source>
        <dbReference type="EMBL" id="PNX73303.1"/>
    </source>
</evidence>
<proteinExistence type="predicted"/>
<evidence type="ECO:0000256" key="1">
    <source>
        <dbReference type="SAM" id="Phobius"/>
    </source>
</evidence>
<dbReference type="Proteomes" id="UP000236291">
    <property type="component" value="Unassembled WGS sequence"/>
</dbReference>
<evidence type="ECO:0000313" key="2">
    <source>
        <dbReference type="EMBL" id="PNX59806.1"/>
    </source>
</evidence>
<gene>
    <name evidence="3" type="ORF">L195_g029202</name>
    <name evidence="4" type="ORF">L195_g040297</name>
    <name evidence="2" type="ORF">L195_g051605</name>
</gene>
<keyword evidence="1" id="KW-0472">Membrane</keyword>
<keyword evidence="1" id="KW-1133">Transmembrane helix</keyword>
<evidence type="ECO:0000313" key="4">
    <source>
        <dbReference type="EMBL" id="PNX84240.1"/>
    </source>
</evidence>